<evidence type="ECO:0000313" key="3">
    <source>
        <dbReference type="Proteomes" id="UP000000268"/>
    </source>
</evidence>
<dbReference type="Proteomes" id="UP000000268">
    <property type="component" value="Plasmid pREB2"/>
</dbReference>
<sequence>MHLSRLEPKTMTKADREVAVITAIGLGFAIIAQILLII</sequence>
<accession>A8ZLZ5</accession>
<dbReference type="AlphaFoldDB" id="A8ZLZ5"/>
<dbReference type="HOGENOM" id="CLU_3323272_0_0_3"/>
<keyword evidence="1" id="KW-0472">Membrane</keyword>
<evidence type="ECO:0000313" key="2">
    <source>
        <dbReference type="EMBL" id="ABW31764.1"/>
    </source>
</evidence>
<feature type="transmembrane region" description="Helical" evidence="1">
    <location>
        <begin position="18"/>
        <end position="37"/>
    </location>
</feature>
<dbReference type="KEGG" id="amr:AM1_B0038"/>
<keyword evidence="1" id="KW-1133">Transmembrane helix</keyword>
<keyword evidence="2" id="KW-0614">Plasmid</keyword>
<dbReference type="EMBL" id="CP000839">
    <property type="protein sequence ID" value="ABW31764.1"/>
    <property type="molecule type" value="Genomic_DNA"/>
</dbReference>
<proteinExistence type="predicted"/>
<reference evidence="2 3" key="1">
    <citation type="journal article" date="2008" name="Proc. Natl. Acad. Sci. U.S.A.">
        <title>Niche adaptation and genome expansion in the chlorophyll d-producing cyanobacterium Acaryochloris marina.</title>
        <authorList>
            <person name="Swingley W.D."/>
            <person name="Chen M."/>
            <person name="Cheung P.C."/>
            <person name="Conrad A.L."/>
            <person name="Dejesa L.C."/>
            <person name="Hao J."/>
            <person name="Honchak B.M."/>
            <person name="Karbach L.E."/>
            <person name="Kurdoglu A."/>
            <person name="Lahiri S."/>
            <person name="Mastrian S.D."/>
            <person name="Miyashita H."/>
            <person name="Page L."/>
            <person name="Ramakrishna P."/>
            <person name="Satoh S."/>
            <person name="Sattley W.M."/>
            <person name="Shimada Y."/>
            <person name="Taylor H.L."/>
            <person name="Tomo T."/>
            <person name="Tsuchiya T."/>
            <person name="Wang Z.T."/>
            <person name="Raymond J."/>
            <person name="Mimuro M."/>
            <person name="Blankenship R.E."/>
            <person name="Touchman J.W."/>
        </authorList>
    </citation>
    <scope>NUCLEOTIDE SEQUENCE [LARGE SCALE GENOMIC DNA]</scope>
    <source>
        <strain evidence="3">MBIC 11017</strain>
        <plasmid evidence="3">Plasmid pREB2</plasmid>
    </source>
</reference>
<keyword evidence="3" id="KW-1185">Reference proteome</keyword>
<geneLocation type="plasmid" evidence="2 3">
    <name>pREB2</name>
</geneLocation>
<name>A8ZLZ5_ACAM1</name>
<keyword evidence="1" id="KW-0812">Transmembrane</keyword>
<organism evidence="2 3">
    <name type="scientific">Acaryochloris marina (strain MBIC 11017)</name>
    <dbReference type="NCBI Taxonomy" id="329726"/>
    <lineage>
        <taxon>Bacteria</taxon>
        <taxon>Bacillati</taxon>
        <taxon>Cyanobacteriota</taxon>
        <taxon>Cyanophyceae</taxon>
        <taxon>Acaryochloridales</taxon>
        <taxon>Acaryochloridaceae</taxon>
        <taxon>Acaryochloris</taxon>
    </lineage>
</organism>
<evidence type="ECO:0000256" key="1">
    <source>
        <dbReference type="SAM" id="Phobius"/>
    </source>
</evidence>
<gene>
    <name evidence="2" type="ordered locus">AM1_B0038</name>
</gene>
<protein>
    <submittedName>
        <fullName evidence="2">Uncharacterized protein</fullName>
    </submittedName>
</protein>